<evidence type="ECO:0000256" key="6">
    <source>
        <dbReference type="ARBA" id="ARBA00063543"/>
    </source>
</evidence>
<comment type="subunit">
    <text evidence="6">Homodimer; disulfide-linked, upon oxidation.</text>
</comment>
<comment type="function">
    <text evidence="11">Thiol-specific peroxidase that catalyzes the reduction of hydrogen peroxide and organic hydroperoxides to water and alcohols, respectively. Plays a role in cell protection against oxidative stress by detoxifying peroxides.</text>
</comment>
<dbReference type="GO" id="GO:0042744">
    <property type="term" value="P:hydrogen peroxide catabolic process"/>
    <property type="evidence" value="ECO:0007669"/>
    <property type="project" value="TreeGrafter"/>
</dbReference>
<evidence type="ECO:0000256" key="7">
    <source>
        <dbReference type="ARBA" id="ARBA00074156"/>
    </source>
</evidence>
<gene>
    <name evidence="13" type="ORF">DFH08DRAFT_906412</name>
</gene>
<evidence type="ECO:0000256" key="5">
    <source>
        <dbReference type="ARBA" id="ARBA00023284"/>
    </source>
</evidence>
<sequence length="172" mass="18532">MAPYIKVGDTIPKGEFGYIPWAPELENNLACGVPSKINTETDWKGKKVVLFSVPGAFTPTCHTNHLPPFLEKYDQFKAKGVDVIVVIAANDLFVMSGWARFEGCKDKIVAISDSGAKWSAGLNLSVDLTDKGLGVRTARYAMIIDDLVVKYIEVESAPGVTVSGADAVLAKL</sequence>
<evidence type="ECO:0000256" key="3">
    <source>
        <dbReference type="ARBA" id="ARBA00022862"/>
    </source>
</evidence>
<dbReference type="Proteomes" id="UP001218218">
    <property type="component" value="Unassembled WGS sequence"/>
</dbReference>
<evidence type="ECO:0000313" key="14">
    <source>
        <dbReference type="Proteomes" id="UP001218218"/>
    </source>
</evidence>
<dbReference type="SUPFAM" id="SSF52833">
    <property type="entry name" value="Thioredoxin-like"/>
    <property type="match status" value="1"/>
</dbReference>
<evidence type="ECO:0000313" key="13">
    <source>
        <dbReference type="EMBL" id="KAJ7301773.1"/>
    </source>
</evidence>
<dbReference type="GO" id="GO:0005777">
    <property type="term" value="C:peroxisome"/>
    <property type="evidence" value="ECO:0007669"/>
    <property type="project" value="TreeGrafter"/>
</dbReference>
<dbReference type="InterPro" id="IPR013740">
    <property type="entry name" value="Redoxin"/>
</dbReference>
<dbReference type="FunFam" id="3.40.30.10:FF:000020">
    <property type="entry name" value="Peroxiredoxin"/>
    <property type="match status" value="1"/>
</dbReference>
<keyword evidence="2 11" id="KW-0575">Peroxidase</keyword>
<dbReference type="PANTHER" id="PTHR10430:SF16">
    <property type="entry name" value="PEROXIREDOXIN-5, MITOCHONDRIAL"/>
    <property type="match status" value="1"/>
</dbReference>
<dbReference type="InterPro" id="IPR037944">
    <property type="entry name" value="PRX5-like"/>
</dbReference>
<dbReference type="AlphaFoldDB" id="A0AAD6YYH2"/>
<dbReference type="GO" id="GO:0008379">
    <property type="term" value="F:thioredoxin peroxidase activity"/>
    <property type="evidence" value="ECO:0007669"/>
    <property type="project" value="InterPro"/>
</dbReference>
<evidence type="ECO:0000259" key="12">
    <source>
        <dbReference type="PROSITE" id="PS51352"/>
    </source>
</evidence>
<feature type="active site" description="Cysteine sulfenic acid (-SOH) intermediate" evidence="10">
    <location>
        <position position="61"/>
    </location>
</feature>
<comment type="caution">
    <text evidence="13">The sequence shown here is derived from an EMBL/GenBank/DDBJ whole genome shotgun (WGS) entry which is preliminary data.</text>
</comment>
<evidence type="ECO:0000256" key="2">
    <source>
        <dbReference type="ARBA" id="ARBA00022559"/>
    </source>
</evidence>
<evidence type="ECO:0000256" key="1">
    <source>
        <dbReference type="ARBA" id="ARBA00010505"/>
    </source>
</evidence>
<evidence type="ECO:0000256" key="9">
    <source>
        <dbReference type="ARBA" id="ARBA00079296"/>
    </source>
</evidence>
<dbReference type="Gene3D" id="3.40.30.10">
    <property type="entry name" value="Glutaredoxin"/>
    <property type="match status" value="1"/>
</dbReference>
<proteinExistence type="inferred from homology"/>
<dbReference type="Pfam" id="PF08534">
    <property type="entry name" value="Redoxin"/>
    <property type="match status" value="1"/>
</dbReference>
<feature type="domain" description="Thioredoxin" evidence="12">
    <location>
        <begin position="1"/>
        <end position="172"/>
    </location>
</feature>
<organism evidence="13 14">
    <name type="scientific">Mycena albidolilacea</name>
    <dbReference type="NCBI Taxonomy" id="1033008"/>
    <lineage>
        <taxon>Eukaryota</taxon>
        <taxon>Fungi</taxon>
        <taxon>Dikarya</taxon>
        <taxon>Basidiomycota</taxon>
        <taxon>Agaricomycotina</taxon>
        <taxon>Agaricomycetes</taxon>
        <taxon>Agaricomycetidae</taxon>
        <taxon>Agaricales</taxon>
        <taxon>Marasmiineae</taxon>
        <taxon>Mycenaceae</taxon>
        <taxon>Mycena</taxon>
    </lineage>
</organism>
<dbReference type="InterPro" id="IPR036249">
    <property type="entry name" value="Thioredoxin-like_sf"/>
</dbReference>
<keyword evidence="3 11" id="KW-0049">Antioxidant</keyword>
<reference evidence="13" key="1">
    <citation type="submission" date="2023-03" db="EMBL/GenBank/DDBJ databases">
        <title>Massive genome expansion in bonnet fungi (Mycena s.s.) driven by repeated elements and novel gene families across ecological guilds.</title>
        <authorList>
            <consortium name="Lawrence Berkeley National Laboratory"/>
            <person name="Harder C.B."/>
            <person name="Miyauchi S."/>
            <person name="Viragh M."/>
            <person name="Kuo A."/>
            <person name="Thoen E."/>
            <person name="Andreopoulos B."/>
            <person name="Lu D."/>
            <person name="Skrede I."/>
            <person name="Drula E."/>
            <person name="Henrissat B."/>
            <person name="Morin E."/>
            <person name="Kohler A."/>
            <person name="Barry K."/>
            <person name="LaButti K."/>
            <person name="Morin E."/>
            <person name="Salamov A."/>
            <person name="Lipzen A."/>
            <person name="Mereny Z."/>
            <person name="Hegedus B."/>
            <person name="Baldrian P."/>
            <person name="Stursova M."/>
            <person name="Weitz H."/>
            <person name="Taylor A."/>
            <person name="Grigoriev I.V."/>
            <person name="Nagy L.G."/>
            <person name="Martin F."/>
            <person name="Kauserud H."/>
        </authorList>
    </citation>
    <scope>NUCLEOTIDE SEQUENCE</scope>
    <source>
        <strain evidence="13">CBHHK002</strain>
    </source>
</reference>
<evidence type="ECO:0000256" key="8">
    <source>
        <dbReference type="ARBA" id="ARBA00076301"/>
    </source>
</evidence>
<dbReference type="GO" id="GO:0045454">
    <property type="term" value="P:cell redox homeostasis"/>
    <property type="evidence" value="ECO:0007669"/>
    <property type="project" value="TreeGrafter"/>
</dbReference>
<protein>
    <recommendedName>
        <fullName evidence="7">Putative peroxiredoxin</fullName>
    </recommendedName>
    <alternativeName>
        <fullName evidence="8">Thioredoxin reductase</fullName>
    </alternativeName>
    <alternativeName>
        <fullName evidence="9">Thioredoxin-dependent peroxiredoxin</fullName>
    </alternativeName>
</protein>
<dbReference type="PANTHER" id="PTHR10430">
    <property type="entry name" value="PEROXIREDOXIN"/>
    <property type="match status" value="1"/>
</dbReference>
<dbReference type="PROSITE" id="PS51352">
    <property type="entry name" value="THIOREDOXIN_2"/>
    <property type="match status" value="1"/>
</dbReference>
<keyword evidence="4 11" id="KW-0560">Oxidoreductase</keyword>
<evidence type="ECO:0000256" key="4">
    <source>
        <dbReference type="ARBA" id="ARBA00023002"/>
    </source>
</evidence>
<name>A0AAD6YYH2_9AGAR</name>
<keyword evidence="14" id="KW-1185">Reference proteome</keyword>
<comment type="similarity">
    <text evidence="1 11">Belongs to the peroxiredoxin family. Prx5 subfamily.</text>
</comment>
<accession>A0AAD6YYH2</accession>
<dbReference type="CDD" id="cd03013">
    <property type="entry name" value="PRX5_like"/>
    <property type="match status" value="1"/>
</dbReference>
<dbReference type="GO" id="GO:0005739">
    <property type="term" value="C:mitochondrion"/>
    <property type="evidence" value="ECO:0007669"/>
    <property type="project" value="TreeGrafter"/>
</dbReference>
<evidence type="ECO:0000256" key="11">
    <source>
        <dbReference type="RuleBase" id="RU366011"/>
    </source>
</evidence>
<dbReference type="GO" id="GO:0034599">
    <property type="term" value="P:cellular response to oxidative stress"/>
    <property type="evidence" value="ECO:0007669"/>
    <property type="project" value="InterPro"/>
</dbReference>
<evidence type="ECO:0000256" key="10">
    <source>
        <dbReference type="PIRSR" id="PIRSR637944-1"/>
    </source>
</evidence>
<dbReference type="EMBL" id="JARIHO010000127">
    <property type="protein sequence ID" value="KAJ7301773.1"/>
    <property type="molecule type" value="Genomic_DNA"/>
</dbReference>
<dbReference type="InterPro" id="IPR013766">
    <property type="entry name" value="Thioredoxin_domain"/>
</dbReference>
<keyword evidence="5 11" id="KW-0676">Redox-active center</keyword>